<feature type="region of interest" description="SAW" evidence="5">
    <location>
        <begin position="87"/>
        <end position="161"/>
    </location>
</feature>
<gene>
    <name evidence="6" type="ORF">LITE_LOCUS20628</name>
</gene>
<comment type="subcellular location">
    <subcellularLocation>
        <location evidence="1">Nucleus</location>
    </subcellularLocation>
</comment>
<dbReference type="GO" id="GO:0005634">
    <property type="term" value="C:nucleus"/>
    <property type="evidence" value="ECO:0007669"/>
    <property type="project" value="UniProtKB-SubCell"/>
</dbReference>
<evidence type="ECO:0000256" key="2">
    <source>
        <dbReference type="ARBA" id="ARBA00023015"/>
    </source>
</evidence>
<comment type="caution">
    <text evidence="5">Lacks conserved residue(s) required for the propagation of feature annotation.</text>
</comment>
<name>A0AAV0KX18_9ROSI</name>
<evidence type="ECO:0000256" key="4">
    <source>
        <dbReference type="ARBA" id="ARBA00023242"/>
    </source>
</evidence>
<dbReference type="EMBL" id="CAMGYJ010000005">
    <property type="protein sequence ID" value="CAI0426064.1"/>
    <property type="molecule type" value="Genomic_DNA"/>
</dbReference>
<dbReference type="Proteomes" id="UP001154282">
    <property type="component" value="Unassembled WGS sequence"/>
</dbReference>
<dbReference type="InterPro" id="IPR005202">
    <property type="entry name" value="TF_GRAS"/>
</dbReference>
<keyword evidence="7" id="KW-1185">Reference proteome</keyword>
<keyword evidence="2" id="KW-0805">Transcription regulation</keyword>
<reference evidence="6" key="1">
    <citation type="submission" date="2022-08" db="EMBL/GenBank/DDBJ databases">
        <authorList>
            <person name="Gutierrez-Valencia J."/>
        </authorList>
    </citation>
    <scope>NUCLEOTIDE SEQUENCE</scope>
</reference>
<evidence type="ECO:0000256" key="3">
    <source>
        <dbReference type="ARBA" id="ARBA00023163"/>
    </source>
</evidence>
<comment type="caution">
    <text evidence="6">The sequence shown here is derived from an EMBL/GenBank/DDBJ whole genome shotgun (WGS) entry which is preliminary data.</text>
</comment>
<protein>
    <recommendedName>
        <fullName evidence="8">DELLA protein</fullName>
    </recommendedName>
</protein>
<comment type="similarity">
    <text evidence="5">Belongs to the GRAS family.</text>
</comment>
<dbReference type="Pfam" id="PF03514">
    <property type="entry name" value="GRAS"/>
    <property type="match status" value="1"/>
</dbReference>
<dbReference type="PROSITE" id="PS50985">
    <property type="entry name" value="GRAS"/>
    <property type="match status" value="1"/>
</dbReference>
<sequence>MHCVVKESRGALNSVLQVLNELSPKAFILVEQDSNHNGPFFLGRFMESLHYYSAIFDSLDSMLPKYDTRRAKIEQFYFADEIKNIVSCEGPARVERHERSDQWRRRMSRAGFQASPLKMLAQAKQWLGKAKFCDGYTATEEKGCLVLGWQSRPIIAASSWRCSKI</sequence>
<organism evidence="6 7">
    <name type="scientific">Linum tenue</name>
    <dbReference type="NCBI Taxonomy" id="586396"/>
    <lineage>
        <taxon>Eukaryota</taxon>
        <taxon>Viridiplantae</taxon>
        <taxon>Streptophyta</taxon>
        <taxon>Embryophyta</taxon>
        <taxon>Tracheophyta</taxon>
        <taxon>Spermatophyta</taxon>
        <taxon>Magnoliopsida</taxon>
        <taxon>eudicotyledons</taxon>
        <taxon>Gunneridae</taxon>
        <taxon>Pentapetalae</taxon>
        <taxon>rosids</taxon>
        <taxon>fabids</taxon>
        <taxon>Malpighiales</taxon>
        <taxon>Linaceae</taxon>
        <taxon>Linum</taxon>
    </lineage>
</organism>
<evidence type="ECO:0008006" key="8">
    <source>
        <dbReference type="Google" id="ProtNLM"/>
    </source>
</evidence>
<evidence type="ECO:0000313" key="7">
    <source>
        <dbReference type="Proteomes" id="UP001154282"/>
    </source>
</evidence>
<evidence type="ECO:0000256" key="5">
    <source>
        <dbReference type="PROSITE-ProRule" id="PRU01191"/>
    </source>
</evidence>
<keyword evidence="4" id="KW-0539">Nucleus</keyword>
<evidence type="ECO:0000313" key="6">
    <source>
        <dbReference type="EMBL" id="CAI0426064.1"/>
    </source>
</evidence>
<dbReference type="PANTHER" id="PTHR31636">
    <property type="entry name" value="OSJNBA0084A10.13 PROTEIN-RELATED"/>
    <property type="match status" value="1"/>
</dbReference>
<accession>A0AAV0KX18</accession>
<evidence type="ECO:0000256" key="1">
    <source>
        <dbReference type="ARBA" id="ARBA00004123"/>
    </source>
</evidence>
<keyword evidence="3" id="KW-0804">Transcription</keyword>
<proteinExistence type="inferred from homology"/>
<dbReference type="AlphaFoldDB" id="A0AAV0KX18"/>